<accession>A0A438N2B8</accession>
<evidence type="ECO:0000256" key="1">
    <source>
        <dbReference type="SAM" id="MobiDB-lite"/>
    </source>
</evidence>
<name>A0A438N2B8_EXOME</name>
<feature type="region of interest" description="Disordered" evidence="1">
    <location>
        <begin position="1"/>
        <end position="33"/>
    </location>
</feature>
<protein>
    <submittedName>
        <fullName evidence="2">Uncharacterized protein</fullName>
    </submittedName>
</protein>
<dbReference type="EMBL" id="NAJM01000026">
    <property type="protein sequence ID" value="RVX69879.1"/>
    <property type="molecule type" value="Genomic_DNA"/>
</dbReference>
<comment type="caution">
    <text evidence="2">The sequence shown here is derived from an EMBL/GenBank/DDBJ whole genome shotgun (WGS) entry which is preliminary data.</text>
</comment>
<organism evidence="2 3">
    <name type="scientific">Exophiala mesophila</name>
    <name type="common">Black yeast-like fungus</name>
    <dbReference type="NCBI Taxonomy" id="212818"/>
    <lineage>
        <taxon>Eukaryota</taxon>
        <taxon>Fungi</taxon>
        <taxon>Dikarya</taxon>
        <taxon>Ascomycota</taxon>
        <taxon>Pezizomycotina</taxon>
        <taxon>Eurotiomycetes</taxon>
        <taxon>Chaetothyriomycetidae</taxon>
        <taxon>Chaetothyriales</taxon>
        <taxon>Herpotrichiellaceae</taxon>
        <taxon>Exophiala</taxon>
    </lineage>
</organism>
<reference evidence="2 3" key="1">
    <citation type="submission" date="2017-03" db="EMBL/GenBank/DDBJ databases">
        <title>Genomes of endolithic fungi from Antarctica.</title>
        <authorList>
            <person name="Coleine C."/>
            <person name="Masonjones S."/>
            <person name="Stajich J.E."/>
        </authorList>
    </citation>
    <scope>NUCLEOTIDE SEQUENCE [LARGE SCALE GENOMIC DNA]</scope>
    <source>
        <strain evidence="2 3">CCFEE 6314</strain>
    </source>
</reference>
<evidence type="ECO:0000313" key="2">
    <source>
        <dbReference type="EMBL" id="RVX69879.1"/>
    </source>
</evidence>
<sequence length="128" mass="14446">MATTQTSPVRRSGRAPSQHPHSEVARPKAWKSSRADNPWIKKWLRAAERGELGKKNIGTRHVAFYSKAQYNFDAVVIKGTSPNTMSLHTHSIPPPLRGLPESDPHSAPQRMMTHPEPYHWEYNSEQAG</sequence>
<gene>
    <name evidence="2" type="ORF">B0A52_05714</name>
</gene>
<proteinExistence type="predicted"/>
<evidence type="ECO:0000313" key="3">
    <source>
        <dbReference type="Proteomes" id="UP000288859"/>
    </source>
</evidence>
<feature type="region of interest" description="Disordered" evidence="1">
    <location>
        <begin position="86"/>
        <end position="128"/>
    </location>
</feature>
<dbReference type="Proteomes" id="UP000288859">
    <property type="component" value="Unassembled WGS sequence"/>
</dbReference>
<dbReference type="AlphaFoldDB" id="A0A438N2B8"/>